<dbReference type="OrthoDB" id="5620at2759"/>
<evidence type="ECO:0000256" key="3">
    <source>
        <dbReference type="ARBA" id="ARBA00022692"/>
    </source>
</evidence>
<dbReference type="GO" id="GO:0070453">
    <property type="term" value="P:regulation of heme biosynthetic process"/>
    <property type="evidence" value="ECO:0007669"/>
    <property type="project" value="TreeGrafter"/>
</dbReference>
<feature type="transmembrane region" description="Helical" evidence="6">
    <location>
        <begin position="55"/>
        <end position="73"/>
    </location>
</feature>
<dbReference type="OMA" id="ANSHKIM"/>
<evidence type="ECO:0000313" key="7">
    <source>
        <dbReference type="EMBL" id="TRY75332.1"/>
    </source>
</evidence>
<evidence type="ECO:0000313" key="8">
    <source>
        <dbReference type="Proteomes" id="UP000318571"/>
    </source>
</evidence>
<dbReference type="Gene3D" id="1.10.10.1740">
    <property type="entry name" value="Transmembrane protein 14-like"/>
    <property type="match status" value="1"/>
</dbReference>
<evidence type="ECO:0000256" key="5">
    <source>
        <dbReference type="ARBA" id="ARBA00023136"/>
    </source>
</evidence>
<feature type="transmembrane region" description="Helical" evidence="6">
    <location>
        <begin position="31"/>
        <end position="48"/>
    </location>
</feature>
<dbReference type="Proteomes" id="UP000318571">
    <property type="component" value="Chromosome 2"/>
</dbReference>
<comment type="subcellular location">
    <subcellularLocation>
        <location evidence="1">Membrane</location>
    </subcellularLocation>
</comment>
<protein>
    <recommendedName>
        <fullName evidence="9">Transmembrane protein 14C</fullName>
    </recommendedName>
</protein>
<keyword evidence="8" id="KW-1185">Reference proteome</keyword>
<reference evidence="7 8" key="1">
    <citation type="journal article" date="2018" name="Nat. Ecol. Evol.">
        <title>Genomic signatures of mitonuclear coevolution across populations of Tigriopus californicus.</title>
        <authorList>
            <person name="Barreto F.S."/>
            <person name="Watson E.T."/>
            <person name="Lima T.G."/>
            <person name="Willett C.S."/>
            <person name="Edmands S."/>
            <person name="Li W."/>
            <person name="Burton R.S."/>
        </authorList>
    </citation>
    <scope>NUCLEOTIDE SEQUENCE [LARGE SCALE GENOMIC DNA]</scope>
    <source>
        <strain evidence="7 8">San Diego</strain>
    </source>
</reference>
<keyword evidence="3 6" id="KW-0812">Transmembrane</keyword>
<dbReference type="GO" id="GO:0031966">
    <property type="term" value="C:mitochondrial membrane"/>
    <property type="evidence" value="ECO:0007669"/>
    <property type="project" value="TreeGrafter"/>
</dbReference>
<dbReference type="EMBL" id="VCGU01000005">
    <property type="protein sequence ID" value="TRY75332.1"/>
    <property type="molecule type" value="Genomic_DNA"/>
</dbReference>
<gene>
    <name evidence="7" type="ORF">TCAL_01351</name>
</gene>
<name>A0A553PCC3_TIGCA</name>
<dbReference type="AlphaFoldDB" id="A0A553PCC3"/>
<organism evidence="7 8">
    <name type="scientific">Tigriopus californicus</name>
    <name type="common">Marine copepod</name>
    <dbReference type="NCBI Taxonomy" id="6832"/>
    <lineage>
        <taxon>Eukaryota</taxon>
        <taxon>Metazoa</taxon>
        <taxon>Ecdysozoa</taxon>
        <taxon>Arthropoda</taxon>
        <taxon>Crustacea</taxon>
        <taxon>Multicrustacea</taxon>
        <taxon>Hexanauplia</taxon>
        <taxon>Copepoda</taxon>
        <taxon>Harpacticoida</taxon>
        <taxon>Harpacticidae</taxon>
        <taxon>Tigriopus</taxon>
    </lineage>
</organism>
<keyword evidence="5 6" id="KW-0472">Membrane</keyword>
<evidence type="ECO:0000256" key="6">
    <source>
        <dbReference type="SAM" id="Phobius"/>
    </source>
</evidence>
<comment type="similarity">
    <text evidence="2">Belongs to the TMEM14 family.</text>
</comment>
<evidence type="ECO:0008006" key="9">
    <source>
        <dbReference type="Google" id="ProtNLM"/>
    </source>
</evidence>
<proteinExistence type="inferred from homology"/>
<evidence type="ECO:0000256" key="2">
    <source>
        <dbReference type="ARBA" id="ARBA00007590"/>
    </source>
</evidence>
<comment type="caution">
    <text evidence="7">The sequence shown here is derived from an EMBL/GenBank/DDBJ whole genome shotgun (WGS) entry which is preliminary data.</text>
</comment>
<dbReference type="PANTHER" id="PTHR12668:SF43">
    <property type="entry name" value="TRANSMEMBRANE PROTEIN 14 HOMOLOG"/>
    <property type="match status" value="1"/>
</dbReference>
<evidence type="ECO:0000256" key="4">
    <source>
        <dbReference type="ARBA" id="ARBA00022989"/>
    </source>
</evidence>
<feature type="transmembrane region" description="Helical" evidence="6">
    <location>
        <begin position="79"/>
        <end position="98"/>
    </location>
</feature>
<sequence length="113" mass="11674">MTYDFVAIAYSLAVTAGGVLGYVKKGSLMSGMAGVVCGGLLGFGAYQTSQNPNNYYLSLGVAGVMTGVMGSRFLNSGKIMPAGLVAVLSLAMVVRYGLRWANAAKTAPPLRKD</sequence>
<dbReference type="InterPro" id="IPR005349">
    <property type="entry name" value="TMEM14"/>
</dbReference>
<dbReference type="PANTHER" id="PTHR12668">
    <property type="entry name" value="TRANSMEMBRANE PROTEIN 14, 15"/>
    <property type="match status" value="1"/>
</dbReference>
<evidence type="ECO:0000256" key="1">
    <source>
        <dbReference type="ARBA" id="ARBA00004370"/>
    </source>
</evidence>
<dbReference type="STRING" id="6832.A0A553PCC3"/>
<accession>A0A553PCC3</accession>
<dbReference type="InterPro" id="IPR044890">
    <property type="entry name" value="TMEM14_sf"/>
</dbReference>
<keyword evidence="4 6" id="KW-1133">Transmembrane helix</keyword>
<dbReference type="Pfam" id="PF03647">
    <property type="entry name" value="Tmemb_14"/>
    <property type="match status" value="1"/>
</dbReference>